<evidence type="ECO:0000256" key="4">
    <source>
        <dbReference type="SAM" id="MobiDB-lite"/>
    </source>
</evidence>
<dbReference type="Proteomes" id="UP001046870">
    <property type="component" value="Chromosome 1"/>
</dbReference>
<feature type="region of interest" description="Disordered" evidence="4">
    <location>
        <begin position="1"/>
        <end position="66"/>
    </location>
</feature>
<accession>A0A9D3THZ1</accession>
<dbReference type="EMBL" id="JAFDVH010000001">
    <property type="protein sequence ID" value="KAG7492640.1"/>
    <property type="molecule type" value="Genomic_DNA"/>
</dbReference>
<dbReference type="GO" id="GO:0030154">
    <property type="term" value="P:cell differentiation"/>
    <property type="evidence" value="ECO:0007669"/>
    <property type="project" value="TreeGrafter"/>
</dbReference>
<keyword evidence="2 3" id="KW-0371">Homeobox</keyword>
<evidence type="ECO:0000256" key="3">
    <source>
        <dbReference type="RuleBase" id="RU000682"/>
    </source>
</evidence>
<dbReference type="GO" id="GO:0000981">
    <property type="term" value="F:DNA-binding transcription factor activity, RNA polymerase II-specific"/>
    <property type="evidence" value="ECO:0007669"/>
    <property type="project" value="TreeGrafter"/>
</dbReference>
<dbReference type="SUPFAM" id="SSF46689">
    <property type="entry name" value="Homeodomain-like"/>
    <property type="match status" value="1"/>
</dbReference>
<evidence type="ECO:0000313" key="7">
    <source>
        <dbReference type="Proteomes" id="UP001046870"/>
    </source>
</evidence>
<dbReference type="InterPro" id="IPR050394">
    <property type="entry name" value="Homeobox_NK-like"/>
</dbReference>
<dbReference type="InterPro" id="IPR001356">
    <property type="entry name" value="HD"/>
</dbReference>
<evidence type="ECO:0000259" key="5">
    <source>
        <dbReference type="PROSITE" id="PS50071"/>
    </source>
</evidence>
<protein>
    <recommendedName>
        <fullName evidence="5">Homeobox domain-containing protein</fullName>
    </recommendedName>
</protein>
<dbReference type="PANTHER" id="PTHR24340:SF37">
    <property type="entry name" value="HOMEOBOX PROTEIN SLOU"/>
    <property type="match status" value="1"/>
</dbReference>
<feature type="DNA-binding region" description="Homeobox" evidence="2">
    <location>
        <begin position="64"/>
        <end position="108"/>
    </location>
</feature>
<dbReference type="GO" id="GO:0000978">
    <property type="term" value="F:RNA polymerase II cis-regulatory region sequence-specific DNA binding"/>
    <property type="evidence" value="ECO:0007669"/>
    <property type="project" value="TreeGrafter"/>
</dbReference>
<keyword evidence="2 3" id="KW-0238">DNA-binding</keyword>
<dbReference type="OrthoDB" id="6159439at2759"/>
<reference evidence="6" key="1">
    <citation type="submission" date="2021-01" db="EMBL/GenBank/DDBJ databases">
        <authorList>
            <person name="Zahm M."/>
            <person name="Roques C."/>
            <person name="Cabau C."/>
            <person name="Klopp C."/>
            <person name="Donnadieu C."/>
            <person name="Jouanno E."/>
            <person name="Lampietro C."/>
            <person name="Louis A."/>
            <person name="Herpin A."/>
            <person name="Echchiki A."/>
            <person name="Berthelot C."/>
            <person name="Parey E."/>
            <person name="Roest-Crollius H."/>
            <person name="Braasch I."/>
            <person name="Postlethwait J."/>
            <person name="Bobe J."/>
            <person name="Montfort J."/>
            <person name="Bouchez O."/>
            <person name="Begum T."/>
            <person name="Mejri S."/>
            <person name="Adams A."/>
            <person name="Chen W.-J."/>
            <person name="Guiguen Y."/>
        </authorList>
    </citation>
    <scope>NUCLEOTIDE SEQUENCE</scope>
    <source>
        <strain evidence="6">YG-15Mar2019-1</strain>
        <tissue evidence="6">Brain</tissue>
    </source>
</reference>
<organism evidence="6 7">
    <name type="scientific">Megalops atlanticus</name>
    <name type="common">Tarpon</name>
    <name type="synonym">Clupea gigantea</name>
    <dbReference type="NCBI Taxonomy" id="7932"/>
    <lineage>
        <taxon>Eukaryota</taxon>
        <taxon>Metazoa</taxon>
        <taxon>Chordata</taxon>
        <taxon>Craniata</taxon>
        <taxon>Vertebrata</taxon>
        <taxon>Euteleostomi</taxon>
        <taxon>Actinopterygii</taxon>
        <taxon>Neopterygii</taxon>
        <taxon>Teleostei</taxon>
        <taxon>Elopiformes</taxon>
        <taxon>Megalopidae</taxon>
        <taxon>Megalops</taxon>
    </lineage>
</organism>
<dbReference type="PANTHER" id="PTHR24340">
    <property type="entry name" value="HOMEOBOX PROTEIN NKX"/>
    <property type="match status" value="1"/>
</dbReference>
<evidence type="ECO:0000313" key="6">
    <source>
        <dbReference type="EMBL" id="KAG7492640.1"/>
    </source>
</evidence>
<feature type="domain" description="Homeobox" evidence="5">
    <location>
        <begin position="62"/>
        <end position="107"/>
    </location>
</feature>
<evidence type="ECO:0000256" key="1">
    <source>
        <dbReference type="ARBA" id="ARBA00004123"/>
    </source>
</evidence>
<sequence length="131" mass="14784">MGRPNCAGDTEAVSVLTPRQSDSSPDRLVKERDERSETNKLETGDQEPTRQKIRGRSDHGCSKSRRARTAFTYEQLVALENKFRVTRYLSVCERLNLALSLSLTETQTSKAARLLWICKSTGVSIYKTTQT</sequence>
<dbReference type="CDD" id="cd00086">
    <property type="entry name" value="homeodomain"/>
    <property type="match status" value="1"/>
</dbReference>
<gene>
    <name evidence="6" type="ORF">MATL_G00016880</name>
</gene>
<dbReference type="Pfam" id="PF00046">
    <property type="entry name" value="Homeodomain"/>
    <property type="match status" value="1"/>
</dbReference>
<dbReference type="AlphaFoldDB" id="A0A9D3THZ1"/>
<comment type="caution">
    <text evidence="6">The sequence shown here is derived from an EMBL/GenBank/DDBJ whole genome shotgun (WGS) entry which is preliminary data.</text>
</comment>
<dbReference type="InterPro" id="IPR009057">
    <property type="entry name" value="Homeodomain-like_sf"/>
</dbReference>
<comment type="subcellular location">
    <subcellularLocation>
        <location evidence="1 2 3">Nucleus</location>
    </subcellularLocation>
</comment>
<feature type="compositionally biased region" description="Basic and acidic residues" evidence="4">
    <location>
        <begin position="24"/>
        <end position="61"/>
    </location>
</feature>
<proteinExistence type="predicted"/>
<dbReference type="PROSITE" id="PS50071">
    <property type="entry name" value="HOMEOBOX_2"/>
    <property type="match status" value="1"/>
</dbReference>
<keyword evidence="7" id="KW-1185">Reference proteome</keyword>
<dbReference type="Gene3D" id="1.10.10.60">
    <property type="entry name" value="Homeodomain-like"/>
    <property type="match status" value="1"/>
</dbReference>
<keyword evidence="2 3" id="KW-0539">Nucleus</keyword>
<dbReference type="SMART" id="SM00389">
    <property type="entry name" value="HOX"/>
    <property type="match status" value="1"/>
</dbReference>
<dbReference type="GO" id="GO:0005634">
    <property type="term" value="C:nucleus"/>
    <property type="evidence" value="ECO:0007669"/>
    <property type="project" value="UniProtKB-SubCell"/>
</dbReference>
<evidence type="ECO:0000256" key="2">
    <source>
        <dbReference type="PROSITE-ProRule" id="PRU00108"/>
    </source>
</evidence>
<name>A0A9D3THZ1_MEGAT</name>